<reference evidence="1 2" key="1">
    <citation type="journal article" date="2020" name="Cell">
        <title>Large-Scale Comparative Analyses of Tick Genomes Elucidate Their Genetic Diversity and Vector Capacities.</title>
        <authorList>
            <consortium name="Tick Genome and Microbiome Consortium (TIGMIC)"/>
            <person name="Jia N."/>
            <person name="Wang J."/>
            <person name="Shi W."/>
            <person name="Du L."/>
            <person name="Sun Y."/>
            <person name="Zhan W."/>
            <person name="Jiang J.F."/>
            <person name="Wang Q."/>
            <person name="Zhang B."/>
            <person name="Ji P."/>
            <person name="Bell-Sakyi L."/>
            <person name="Cui X.M."/>
            <person name="Yuan T.T."/>
            <person name="Jiang B.G."/>
            <person name="Yang W.F."/>
            <person name="Lam T.T."/>
            <person name="Chang Q.C."/>
            <person name="Ding S.J."/>
            <person name="Wang X.J."/>
            <person name="Zhu J.G."/>
            <person name="Ruan X.D."/>
            <person name="Zhao L."/>
            <person name="Wei J.T."/>
            <person name="Ye R.Z."/>
            <person name="Que T.C."/>
            <person name="Du C.H."/>
            <person name="Zhou Y.H."/>
            <person name="Cheng J.X."/>
            <person name="Dai P.F."/>
            <person name="Guo W.B."/>
            <person name="Han X.H."/>
            <person name="Huang E.J."/>
            <person name="Li L.F."/>
            <person name="Wei W."/>
            <person name="Gao Y.C."/>
            <person name="Liu J.Z."/>
            <person name="Shao H.Z."/>
            <person name="Wang X."/>
            <person name="Wang C.C."/>
            <person name="Yang T.C."/>
            <person name="Huo Q.B."/>
            <person name="Li W."/>
            <person name="Chen H.Y."/>
            <person name="Chen S.E."/>
            <person name="Zhou L.G."/>
            <person name="Ni X.B."/>
            <person name="Tian J.H."/>
            <person name="Sheng Y."/>
            <person name="Liu T."/>
            <person name="Pan Y.S."/>
            <person name="Xia L.Y."/>
            <person name="Li J."/>
            <person name="Zhao F."/>
            <person name="Cao W.C."/>
        </authorList>
    </citation>
    <scope>NUCLEOTIDE SEQUENCE [LARGE SCALE GENOMIC DNA]</scope>
    <source>
        <strain evidence="1">Iper-2018</strain>
    </source>
</reference>
<dbReference type="EMBL" id="JABSTQ010011001">
    <property type="protein sequence ID" value="KAG0415980.1"/>
    <property type="molecule type" value="Genomic_DNA"/>
</dbReference>
<comment type="caution">
    <text evidence="1">The sequence shown here is derived from an EMBL/GenBank/DDBJ whole genome shotgun (WGS) entry which is preliminary data.</text>
</comment>
<evidence type="ECO:0000313" key="2">
    <source>
        <dbReference type="Proteomes" id="UP000805193"/>
    </source>
</evidence>
<evidence type="ECO:0000313" key="1">
    <source>
        <dbReference type="EMBL" id="KAG0415980.1"/>
    </source>
</evidence>
<accession>A0AC60P984</accession>
<sequence length="307" mass="33023">MSEHFKESGVDLHFDEMMAASSLSLHESNGASPYSFYEVKNRTVVPSLPPPQASAAMKGGRPPLPLSRTNLKQQLMRHQMEQEERRQRELQSAMGTPPASSAICVPGIQERMPAEILVPTQVLQVESRLENPTRYHVEQSKKRQVKQFLSSRAQAELGGAQPFSPESPASVPHSGSAATSNSEGPEGDQNSCFGRPRVLVARSPLQALETGLLEPSSPTNLLLDYNGRRRKVTKRNQCGDGGATAMPVKSFSKSSSRKSRSKAAETKPPPLVLEIAPSPVSSLTGEVRVGAVEPAAAAAPARQLCAV</sequence>
<gene>
    <name evidence="1" type="ORF">HPB47_006856</name>
</gene>
<keyword evidence="2" id="KW-1185">Reference proteome</keyword>
<protein>
    <submittedName>
        <fullName evidence="1">Uncharacterized protein</fullName>
    </submittedName>
</protein>
<proteinExistence type="predicted"/>
<name>A0AC60P984_IXOPE</name>
<organism evidence="1 2">
    <name type="scientific">Ixodes persulcatus</name>
    <name type="common">Taiga tick</name>
    <dbReference type="NCBI Taxonomy" id="34615"/>
    <lineage>
        <taxon>Eukaryota</taxon>
        <taxon>Metazoa</taxon>
        <taxon>Ecdysozoa</taxon>
        <taxon>Arthropoda</taxon>
        <taxon>Chelicerata</taxon>
        <taxon>Arachnida</taxon>
        <taxon>Acari</taxon>
        <taxon>Parasitiformes</taxon>
        <taxon>Ixodida</taxon>
        <taxon>Ixodoidea</taxon>
        <taxon>Ixodidae</taxon>
        <taxon>Ixodinae</taxon>
        <taxon>Ixodes</taxon>
    </lineage>
</organism>
<dbReference type="Proteomes" id="UP000805193">
    <property type="component" value="Unassembled WGS sequence"/>
</dbReference>